<gene>
    <name evidence="7" type="ORF">CAY53_06065</name>
</gene>
<comment type="similarity">
    <text evidence="1">Belongs to the ribonucleoside diphosphate reductase class-2 family.</text>
</comment>
<dbReference type="EC" id="1.17.4.1" evidence="2"/>
<evidence type="ECO:0000313" key="7">
    <source>
        <dbReference type="EMBL" id="AVD72258.1"/>
    </source>
</evidence>
<keyword evidence="3" id="KW-0237">DNA synthesis</keyword>
<evidence type="ECO:0000256" key="4">
    <source>
        <dbReference type="ARBA" id="ARBA00022741"/>
    </source>
</evidence>
<evidence type="ECO:0000313" key="8">
    <source>
        <dbReference type="Proteomes" id="UP000239867"/>
    </source>
</evidence>
<evidence type="ECO:0000256" key="1">
    <source>
        <dbReference type="ARBA" id="ARBA00007405"/>
    </source>
</evidence>
<dbReference type="OrthoDB" id="5431896at2"/>
<keyword evidence="8" id="KW-1185">Reference proteome</keyword>
<organism evidence="7 8">
    <name type="scientific">Desulfobulbus oralis</name>
    <dbReference type="NCBI Taxonomy" id="1986146"/>
    <lineage>
        <taxon>Bacteria</taxon>
        <taxon>Pseudomonadati</taxon>
        <taxon>Thermodesulfobacteriota</taxon>
        <taxon>Desulfobulbia</taxon>
        <taxon>Desulfobulbales</taxon>
        <taxon>Desulfobulbaceae</taxon>
        <taxon>Desulfobulbus</taxon>
    </lineage>
</organism>
<dbReference type="EMBL" id="CP021255">
    <property type="protein sequence ID" value="AVD72258.1"/>
    <property type="molecule type" value="Genomic_DNA"/>
</dbReference>
<accession>A0A2L1GRJ3</accession>
<evidence type="ECO:0000256" key="5">
    <source>
        <dbReference type="ARBA" id="ARBA00047754"/>
    </source>
</evidence>
<dbReference type="AlphaFoldDB" id="A0A2L1GRJ3"/>
<dbReference type="GO" id="GO:0000166">
    <property type="term" value="F:nucleotide binding"/>
    <property type="evidence" value="ECO:0007669"/>
    <property type="project" value="UniProtKB-KW"/>
</dbReference>
<dbReference type="Pfam" id="PF12637">
    <property type="entry name" value="TSCPD"/>
    <property type="match status" value="1"/>
</dbReference>
<dbReference type="Proteomes" id="UP000239867">
    <property type="component" value="Chromosome"/>
</dbReference>
<keyword evidence="4" id="KW-0547">Nucleotide-binding</keyword>
<dbReference type="GO" id="GO:0004748">
    <property type="term" value="F:ribonucleoside-diphosphate reductase activity, thioredoxin disulfide as acceptor"/>
    <property type="evidence" value="ECO:0007669"/>
    <property type="project" value="UniProtKB-EC"/>
</dbReference>
<proteinExistence type="inferred from homology"/>
<dbReference type="InterPro" id="IPR024434">
    <property type="entry name" value="TSCPD_dom"/>
</dbReference>
<reference evidence="7 8" key="1">
    <citation type="journal article" date="2018" name="MBio">
        <title>Insights into the evolution of host association through the isolation and characterization of a novel human periodontal pathobiont, Desulfobulbus oralis.</title>
        <authorList>
            <person name="Cross K.L."/>
            <person name="Chirania P."/>
            <person name="Xiong W."/>
            <person name="Beall C.J."/>
            <person name="Elkins J.G."/>
            <person name="Giannone R.J."/>
            <person name="Griffen A.L."/>
            <person name="Guss A.M."/>
            <person name="Hettich R.L."/>
            <person name="Joshi S.S."/>
            <person name="Mokrzan E.M."/>
            <person name="Martin R.K."/>
            <person name="Zhulin I.B."/>
            <person name="Leys E.J."/>
            <person name="Podar M."/>
        </authorList>
    </citation>
    <scope>NUCLEOTIDE SEQUENCE [LARGE SCALE GENOMIC DNA]</scope>
    <source>
        <strain evidence="7 8">ORNL</strain>
    </source>
</reference>
<evidence type="ECO:0000259" key="6">
    <source>
        <dbReference type="Pfam" id="PF12637"/>
    </source>
</evidence>
<comment type="catalytic activity">
    <reaction evidence="5">
        <text>a 2'-deoxyribonucleoside 5'-diphosphate + [thioredoxin]-disulfide + H2O = a ribonucleoside 5'-diphosphate + [thioredoxin]-dithiol</text>
        <dbReference type="Rhea" id="RHEA:23252"/>
        <dbReference type="Rhea" id="RHEA-COMP:10698"/>
        <dbReference type="Rhea" id="RHEA-COMP:10700"/>
        <dbReference type="ChEBI" id="CHEBI:15377"/>
        <dbReference type="ChEBI" id="CHEBI:29950"/>
        <dbReference type="ChEBI" id="CHEBI:50058"/>
        <dbReference type="ChEBI" id="CHEBI:57930"/>
        <dbReference type="ChEBI" id="CHEBI:73316"/>
        <dbReference type="EC" id="1.17.4.1"/>
    </reaction>
</comment>
<evidence type="ECO:0000256" key="2">
    <source>
        <dbReference type="ARBA" id="ARBA00012274"/>
    </source>
</evidence>
<dbReference type="GO" id="GO:0071897">
    <property type="term" value="P:DNA biosynthetic process"/>
    <property type="evidence" value="ECO:0007669"/>
    <property type="project" value="UniProtKB-KW"/>
</dbReference>
<feature type="domain" description="TSCPD" evidence="6">
    <location>
        <begin position="85"/>
        <end position="177"/>
    </location>
</feature>
<sequence length="192" mass="21106">MGKVQAQGPAACPLCGRAMGKADVGSGKTAICPDCVALLARAVREQPELLRELWAAQHGQPPAAPPGNAVSEPELPEVLDARRYRTIDRDGNKWYLSVSELNGRPVEVFASTAFDRDHELQSRIANLTTITRLISMVLRYLSLGETLTYEKCLKQIQRSSRQKDDLPDMLVGVLGRYVISRTGEDSAEKEPC</sequence>
<dbReference type="KEGG" id="deo:CAY53_06065"/>
<evidence type="ECO:0000256" key="3">
    <source>
        <dbReference type="ARBA" id="ARBA00022634"/>
    </source>
</evidence>
<name>A0A2L1GRJ3_9BACT</name>
<protein>
    <recommendedName>
        <fullName evidence="2">ribonucleoside-diphosphate reductase</fullName>
        <ecNumber evidence="2">1.17.4.1</ecNumber>
    </recommendedName>
</protein>